<protein>
    <recommendedName>
        <fullName evidence="2">DUF5652 domain-containing protein</fullName>
    </recommendedName>
</protein>
<name>A0A1G2UWB8_9BACT</name>
<feature type="domain" description="DUF5652" evidence="2">
    <location>
        <begin position="9"/>
        <end position="65"/>
    </location>
</feature>
<keyword evidence="1" id="KW-0472">Membrane</keyword>
<keyword evidence="1" id="KW-0812">Transmembrane</keyword>
<dbReference type="AlphaFoldDB" id="A0A1G2UWB8"/>
<evidence type="ECO:0000256" key="1">
    <source>
        <dbReference type="SAM" id="Phobius"/>
    </source>
</evidence>
<gene>
    <name evidence="3" type="ORF">A2Y49_03310</name>
</gene>
<keyword evidence="1" id="KW-1133">Transmembrane helix</keyword>
<comment type="caution">
    <text evidence="3">The sequence shown here is derived from an EMBL/GenBank/DDBJ whole genome shotgun (WGS) entry which is preliminary data.</text>
</comment>
<evidence type="ECO:0000313" key="4">
    <source>
        <dbReference type="Proteomes" id="UP000177154"/>
    </source>
</evidence>
<reference evidence="3 4" key="1">
    <citation type="journal article" date="2016" name="Nat. Commun.">
        <title>Thousands of microbial genomes shed light on interconnected biogeochemical processes in an aquifer system.</title>
        <authorList>
            <person name="Anantharaman K."/>
            <person name="Brown C.T."/>
            <person name="Hug L.A."/>
            <person name="Sharon I."/>
            <person name="Castelle C.J."/>
            <person name="Probst A.J."/>
            <person name="Thomas B.C."/>
            <person name="Singh A."/>
            <person name="Wilkins M.J."/>
            <person name="Karaoz U."/>
            <person name="Brodie E.L."/>
            <person name="Williams K.H."/>
            <person name="Hubbard S.S."/>
            <person name="Banfield J.F."/>
        </authorList>
    </citation>
    <scope>NUCLEOTIDE SEQUENCE [LARGE SCALE GENOMIC DNA]</scope>
</reference>
<dbReference type="Proteomes" id="UP000177154">
    <property type="component" value="Unassembled WGS sequence"/>
</dbReference>
<proteinExistence type="predicted"/>
<evidence type="ECO:0000313" key="3">
    <source>
        <dbReference type="EMBL" id="OHB13582.1"/>
    </source>
</evidence>
<feature type="transmembrane region" description="Helical" evidence="1">
    <location>
        <begin position="39"/>
        <end position="59"/>
    </location>
</feature>
<dbReference type="Pfam" id="PF18893">
    <property type="entry name" value="DUF5652"/>
    <property type="match status" value="1"/>
</dbReference>
<dbReference type="EMBL" id="MHWR01000013">
    <property type="protein sequence ID" value="OHB13582.1"/>
    <property type="molecule type" value="Genomic_DNA"/>
</dbReference>
<accession>A0A1G2UWB8</accession>
<organism evidence="3 4">
    <name type="scientific">Candidatus Zambryskibacteria bacterium RIFCSPLOWO2_12_39_8</name>
    <dbReference type="NCBI Taxonomy" id="1802774"/>
    <lineage>
        <taxon>Bacteria</taxon>
        <taxon>Candidatus Zambryskiibacteriota</taxon>
    </lineage>
</organism>
<dbReference type="InterPro" id="IPR043712">
    <property type="entry name" value="DUF5652"/>
</dbReference>
<evidence type="ECO:0000259" key="2">
    <source>
        <dbReference type="Pfam" id="PF18893"/>
    </source>
</evidence>
<sequence length="72" mass="8407">MDTVLNGLPIWLFIVITLWSIPWKGVALWKAAQLSHKKWFIILLLVNTLGILDIIYIHFVARKYTVETIEKT</sequence>
<feature type="transmembrane region" description="Helical" evidence="1">
    <location>
        <begin position="6"/>
        <end position="27"/>
    </location>
</feature>